<keyword evidence="8" id="KW-0496">Mitochondrion</keyword>
<reference evidence="8 9" key="1">
    <citation type="submission" date="2018-03" db="EMBL/GenBank/DDBJ databases">
        <authorList>
            <person name="Fogelqvist J."/>
        </authorList>
    </citation>
    <scope>NUCLEOTIDE SEQUENCE [LARGE SCALE GENOMIC DNA]</scope>
</reference>
<dbReference type="PROSITE" id="PS51354">
    <property type="entry name" value="GLUTAREDOXIN_2"/>
    <property type="match status" value="1"/>
</dbReference>
<dbReference type="AlphaFoldDB" id="A0A3P3Y0E5"/>
<dbReference type="Gene3D" id="3.10.20.30">
    <property type="match status" value="1"/>
</dbReference>
<accession>A0A3P3Y0E5</accession>
<evidence type="ECO:0000256" key="7">
    <source>
        <dbReference type="SAM" id="Phobius"/>
    </source>
</evidence>
<dbReference type="CDD" id="cd01764">
    <property type="entry name" value="Ubl_Urm1"/>
    <property type="match status" value="1"/>
</dbReference>
<feature type="transmembrane region" description="Helical" evidence="7">
    <location>
        <begin position="167"/>
        <end position="188"/>
    </location>
</feature>
<feature type="transmembrane region" description="Helical" evidence="7">
    <location>
        <begin position="93"/>
        <end position="114"/>
    </location>
</feature>
<feature type="cross-link" description="Glycyl lysine isopeptide (Gly-Lys) (interchain with K-? in acceptor proteins)" evidence="5">
    <location>
        <position position="98"/>
    </location>
</feature>
<dbReference type="SUPFAM" id="SSF54285">
    <property type="entry name" value="MoaD/ThiS"/>
    <property type="match status" value="1"/>
</dbReference>
<dbReference type="GO" id="GO:0032447">
    <property type="term" value="P:protein urmylation"/>
    <property type="evidence" value="ECO:0007669"/>
    <property type="project" value="UniProtKB-UniRule"/>
</dbReference>
<comment type="pathway">
    <text evidence="5 6">tRNA modification; 5-methoxycarbonylmethyl-2-thiouridine-tRNA biosynthesis.</text>
</comment>
<feature type="modified residue" description="1-thioglycine" evidence="5">
    <location>
        <position position="98"/>
    </location>
</feature>
<keyword evidence="7" id="KW-0812">Transmembrane</keyword>
<evidence type="ECO:0000313" key="9">
    <source>
        <dbReference type="Proteomes" id="UP000290189"/>
    </source>
</evidence>
<dbReference type="EMBL" id="OVEO01000001">
    <property type="protein sequence ID" value="SPQ93589.1"/>
    <property type="molecule type" value="Genomic_DNA"/>
</dbReference>
<dbReference type="InterPro" id="IPR016155">
    <property type="entry name" value="Mopterin_synth/thiamin_S_b"/>
</dbReference>
<evidence type="ECO:0000313" key="8">
    <source>
        <dbReference type="EMBL" id="SPQ93589.1"/>
    </source>
</evidence>
<geneLocation type="mitochondrion" evidence="8"/>
<dbReference type="InterPro" id="IPR015221">
    <property type="entry name" value="Urm1"/>
</dbReference>
<dbReference type="InterPro" id="IPR036249">
    <property type="entry name" value="Thioredoxin-like_sf"/>
</dbReference>
<proteinExistence type="inferred from homology"/>
<comment type="similarity">
    <text evidence="5 6">Belongs to the URM1 family.</text>
</comment>
<comment type="subcellular location">
    <subcellularLocation>
        <location evidence="5 6">Cytoplasm</location>
    </subcellularLocation>
</comment>
<keyword evidence="3 5" id="KW-0819">tRNA processing</keyword>
<dbReference type="Pfam" id="PF09138">
    <property type="entry name" value="Urm1"/>
    <property type="match status" value="1"/>
</dbReference>
<keyword evidence="2 5" id="KW-1017">Isopeptide bond</keyword>
<evidence type="ECO:0000256" key="3">
    <source>
        <dbReference type="ARBA" id="ARBA00022694"/>
    </source>
</evidence>
<keyword evidence="7" id="KW-1133">Transmembrane helix</keyword>
<evidence type="ECO:0000256" key="1">
    <source>
        <dbReference type="ARBA" id="ARBA00022490"/>
    </source>
</evidence>
<feature type="transmembrane region" description="Helical" evidence="7">
    <location>
        <begin position="297"/>
        <end position="319"/>
    </location>
</feature>
<evidence type="ECO:0000256" key="2">
    <source>
        <dbReference type="ARBA" id="ARBA00022499"/>
    </source>
</evidence>
<organism evidence="8 9">
    <name type="scientific">Plasmodiophora brassicae</name>
    <name type="common">Clubroot disease agent</name>
    <dbReference type="NCBI Taxonomy" id="37360"/>
    <lineage>
        <taxon>Eukaryota</taxon>
        <taxon>Sar</taxon>
        <taxon>Rhizaria</taxon>
        <taxon>Endomyxa</taxon>
        <taxon>Phytomyxea</taxon>
        <taxon>Plasmodiophorida</taxon>
        <taxon>Plasmodiophoridae</taxon>
        <taxon>Plasmodiophora</taxon>
    </lineage>
</organism>
<evidence type="ECO:0000256" key="5">
    <source>
        <dbReference type="HAMAP-Rule" id="MF_03048"/>
    </source>
</evidence>
<protein>
    <recommendedName>
        <fullName evidence="5">Ubiquitin-related modifier 1 homolog</fullName>
    </recommendedName>
</protein>
<dbReference type="SUPFAM" id="SSF52833">
    <property type="entry name" value="Thioredoxin-like"/>
    <property type="match status" value="1"/>
</dbReference>
<feature type="transmembrane region" description="Helical" evidence="7">
    <location>
        <begin position="264"/>
        <end position="285"/>
    </location>
</feature>
<dbReference type="Proteomes" id="UP000290189">
    <property type="component" value="Unassembled WGS sequence"/>
</dbReference>
<dbReference type="UniPathway" id="UPA00988"/>
<dbReference type="Gene3D" id="3.40.30.10">
    <property type="entry name" value="Glutaredoxin"/>
    <property type="match status" value="1"/>
</dbReference>
<dbReference type="GO" id="GO:0034227">
    <property type="term" value="P:tRNA thio-modification"/>
    <property type="evidence" value="ECO:0007669"/>
    <property type="project" value="UniProtKB-UniRule"/>
</dbReference>
<keyword evidence="7" id="KW-0472">Membrane</keyword>
<evidence type="ECO:0000256" key="6">
    <source>
        <dbReference type="RuleBase" id="RU361182"/>
    </source>
</evidence>
<gene>
    <name evidence="8" type="ORF">PLBR_LOCUS804</name>
</gene>
<feature type="transmembrane region" description="Helical" evidence="7">
    <location>
        <begin position="134"/>
        <end position="160"/>
    </location>
</feature>
<comment type="PTM">
    <text evidence="5">C-terminal thiocarboxylation occurs in 2 steps, it is first acyl-adenylated (-COAMP) via the hesA/moeB/thiF part of the MOCS3/UBA4 homolog, then thiocarboxylated (-COSH) via the rhodanese domain of the MOCS3/UBA4 homolog.</text>
</comment>
<name>A0A3P3Y0E5_PLABS</name>
<dbReference type="InterPro" id="IPR012675">
    <property type="entry name" value="Beta-grasp_dom_sf"/>
</dbReference>
<dbReference type="HAMAP" id="MF_03048">
    <property type="entry name" value="Urm1"/>
    <property type="match status" value="1"/>
</dbReference>
<dbReference type="GO" id="GO:0002098">
    <property type="term" value="P:tRNA wobble uridine modification"/>
    <property type="evidence" value="ECO:0007669"/>
    <property type="project" value="UniProtKB-UniRule"/>
</dbReference>
<keyword evidence="1 5" id="KW-0963">Cytoplasm</keyword>
<dbReference type="PANTHER" id="PTHR14986">
    <property type="entry name" value="RURM1 PROTEIN"/>
    <property type="match status" value="1"/>
</dbReference>
<dbReference type="GO" id="GO:0005829">
    <property type="term" value="C:cytosol"/>
    <property type="evidence" value="ECO:0007669"/>
    <property type="project" value="UniProtKB-UniRule"/>
</dbReference>
<evidence type="ECO:0000256" key="4">
    <source>
        <dbReference type="ARBA" id="ARBA00022786"/>
    </source>
</evidence>
<sequence>MQVLIDLGGGLDVLCGSVKQHVYRSDDGDSTTMHAILEHVKTNVIRERSELFIQRDTVRPGILVLINDADWELEDGIDSTVRDGDRVTYSRQVVAALGFCIGVAIGLIASWFLLPSYVQFLLYVASIVNPHNPVHVTLLLVSLIVSATPVGFGSTFLMVITAIRFRWWAFPIVYVCYLIAGAITFHTVKAMVRRQWVTLEWLKSRVPRYANQIAAVENTVVSNGIVTTSLLQLSACPYGVSCAVLPLTEITFLRFLLGCGISRLHLCLWIYIGITTADIGALFLRMRSGDMFTNMELHTIISLVSFVITFILILFLHIFSKRYLDRLAERQRPAERHLHEDAPAPSSNFVIYQVEYGQRGSIDTRLPSEQIALPAEVIHVSPSYEVRPLVPWRVVARPDDTGMGCCSSTVDSPVSFALDQLIATAPVVILGKRDSGACNEARSILADAGVPYTSHDMDGRADGRAILNTAARRSRRANRAPFIYVDMVCIGGLDELRAMHGNGDLKTLSERLKAGAAAPVSR</sequence>
<comment type="function">
    <text evidence="5">Acts as a sulfur carrier required for 2-thiolation of mcm(5)S(2)U at tRNA wobble positions of cytosolic tRNA(Lys), tRNA(Glu) and tRNA(Gln). Serves as sulfur donor in tRNA 2-thiolation reaction by being thiocarboxylated (-COSH) at its C-terminus by the MOCS3/UBA4 homolog. The sulfur is then transferred to tRNA to form 2-thiolation of mcm(5)S(2)U. Also acts as a ubiquitin-like protein (UBL) that is covalently conjugated via an isopeptide bond to lysine residues of target proteins. The thiocarboxylated form serves as substrate for conjugation and oxidative stress specifically induces the formation of UBL-protein conjugates.</text>
</comment>
<keyword evidence="4 5" id="KW-0833">Ubl conjugation pathway</keyword>